<dbReference type="Pfam" id="PF01881">
    <property type="entry name" value="Cas_Cas6_C"/>
    <property type="match status" value="1"/>
</dbReference>
<evidence type="ECO:0000256" key="1">
    <source>
        <dbReference type="ARBA" id="ARBA00005937"/>
    </source>
</evidence>
<dbReference type="InterPro" id="IPR045747">
    <property type="entry name" value="CRISPR-assoc_prot_Cas6_N_sf"/>
</dbReference>
<dbReference type="Pfam" id="PF21350">
    <property type="entry name" value="Cas6_I-A"/>
    <property type="match status" value="1"/>
</dbReference>
<dbReference type="InterPro" id="IPR010156">
    <property type="entry name" value="CRISPR-assoc_prot_Cas6"/>
</dbReference>
<dbReference type="CDD" id="cd21140">
    <property type="entry name" value="Cas6_I-like"/>
    <property type="match status" value="1"/>
</dbReference>
<dbReference type="AlphaFoldDB" id="A0A376C0Q2"/>
<keyword evidence="3" id="KW-0051">Antiviral defense</keyword>
<dbReference type="PIRSF" id="PIRSF005054">
    <property type="entry name" value="PF1131"/>
    <property type="match status" value="1"/>
</dbReference>
<gene>
    <name evidence="8" type="ORF">NCTC11661_01025</name>
</gene>
<sequence length="257" mass="29838">MKFKLILRQRQGNRIPFHYQHPLSAAIYKLIQLADADYAKEIHDKGHGKGFKFFTFSDLNFKDFKWQDDFIIIHEKEIVVLYIDLHVPQTYRSFMKGIFANKTLTIADTERKTNFTIISVEVMDSPIQHKKDNEVVLITTSPTSPICVGRKNERGNYDYLSPQDENYTQFLLNNWREKVKTFYPNEADELMEISVKNTKNSKSKLIILKAHTPQETKIKGYKNFEITIMGKKKLVELLIHGGLGLHNAQGMGSVRIL</sequence>
<dbReference type="GO" id="GO:0016788">
    <property type="term" value="F:hydrolase activity, acting on ester bonds"/>
    <property type="evidence" value="ECO:0007669"/>
    <property type="project" value="InterPro"/>
</dbReference>
<evidence type="ECO:0000313" key="9">
    <source>
        <dbReference type="Proteomes" id="UP000255515"/>
    </source>
</evidence>
<evidence type="ECO:0000259" key="7">
    <source>
        <dbReference type="Pfam" id="PF01881"/>
    </source>
</evidence>
<dbReference type="EMBL" id="UFTJ01000002">
    <property type="protein sequence ID" value="SSZ55642.1"/>
    <property type="molecule type" value="Genomic_DNA"/>
</dbReference>
<dbReference type="Gene3D" id="3.30.70.1900">
    <property type="match status" value="1"/>
</dbReference>
<comment type="function">
    <text evidence="4">CRISPR (clustered regularly interspaced short palindromic repeat), is an adaptive immune system that provides protection against mobile genetic elements (viruses, transposable elements and conjugative plasmids). CRISPR clusters contain sequences complementary to antecedent mobile elements and target invading nucleic acids. CRISPR clusters are transcribed and processed into CRISPR RNA (crRNA).</text>
</comment>
<dbReference type="Proteomes" id="UP000255515">
    <property type="component" value="Unassembled WGS sequence"/>
</dbReference>
<feature type="active site" description="Proton donor" evidence="6">
    <location>
        <position position="43"/>
    </location>
</feature>
<comment type="similarity">
    <text evidence="1 4">Belongs to the CRISPR-associated protein Cas6/Cse3/CasE family.</text>
</comment>
<feature type="active site" description="Proton acceptor" evidence="6">
    <location>
        <position position="28"/>
    </location>
</feature>
<keyword evidence="2" id="KW-0694">RNA-binding</keyword>
<proteinExistence type="inferred from homology"/>
<evidence type="ECO:0000256" key="5">
    <source>
        <dbReference type="PIRSR" id="PIRSR005054-1"/>
    </source>
</evidence>
<evidence type="ECO:0000256" key="2">
    <source>
        <dbReference type="ARBA" id="ARBA00022884"/>
    </source>
</evidence>
<dbReference type="GO" id="GO:0051607">
    <property type="term" value="P:defense response to virus"/>
    <property type="evidence" value="ECO:0007669"/>
    <property type="project" value="UniProtKB-KW"/>
</dbReference>
<name>A0A376C0Q2_9FLAO</name>
<organism evidence="8 9">
    <name type="scientific">Bergeyella zoohelcum</name>
    <dbReference type="NCBI Taxonomy" id="1015"/>
    <lineage>
        <taxon>Bacteria</taxon>
        <taxon>Pseudomonadati</taxon>
        <taxon>Bacteroidota</taxon>
        <taxon>Flavobacteriia</taxon>
        <taxon>Flavobacteriales</taxon>
        <taxon>Weeksellaceae</taxon>
        <taxon>Bergeyella</taxon>
    </lineage>
</organism>
<dbReference type="RefSeq" id="WP_002689123.1">
    <property type="nucleotide sequence ID" value="NZ_UFTJ01000002.1"/>
</dbReference>
<feature type="domain" description="CRISPR associated protein Cas6 C-terminal" evidence="7">
    <location>
        <begin position="130"/>
        <end position="255"/>
    </location>
</feature>
<evidence type="ECO:0000256" key="4">
    <source>
        <dbReference type="PIRNR" id="PIRNR005054"/>
    </source>
</evidence>
<reference evidence="8 9" key="1">
    <citation type="submission" date="2018-06" db="EMBL/GenBank/DDBJ databases">
        <authorList>
            <consortium name="Pathogen Informatics"/>
            <person name="Doyle S."/>
        </authorList>
    </citation>
    <scope>NUCLEOTIDE SEQUENCE [LARGE SCALE GENOMIC DNA]</scope>
    <source>
        <strain evidence="8 9">NCTC11661</strain>
    </source>
</reference>
<feature type="site" description="Transition state stabilizer" evidence="5">
    <location>
        <position position="52"/>
    </location>
</feature>
<evidence type="ECO:0000256" key="6">
    <source>
        <dbReference type="PIRSR" id="PIRSR005054-50"/>
    </source>
</evidence>
<evidence type="ECO:0000313" key="8">
    <source>
        <dbReference type="EMBL" id="SSZ55642.1"/>
    </source>
</evidence>
<dbReference type="InterPro" id="IPR049435">
    <property type="entry name" value="Cas_Cas6_C"/>
</dbReference>
<dbReference type="NCBIfam" id="TIGR01877">
    <property type="entry name" value="cas_cas6"/>
    <property type="match status" value="1"/>
</dbReference>
<accession>A0A376C0Q2</accession>
<dbReference type="PANTHER" id="PTHR36984">
    <property type="entry name" value="CRISPR-ASSOCIATED ENDORIBONUCLEASE CAS6 1"/>
    <property type="match status" value="1"/>
</dbReference>
<dbReference type="PANTHER" id="PTHR36984:SF1">
    <property type="entry name" value="CRISPR-ASSOCIATED ENDORIBONUCLEASE CAS6 1"/>
    <property type="match status" value="1"/>
</dbReference>
<protein>
    <recommendedName>
        <fullName evidence="4">CRISPR-associated endoribonuclease</fullName>
    </recommendedName>
</protein>
<dbReference type="Gene3D" id="3.30.70.1890">
    <property type="match status" value="1"/>
</dbReference>
<dbReference type="GO" id="GO:0003723">
    <property type="term" value="F:RNA binding"/>
    <property type="evidence" value="ECO:0007669"/>
    <property type="project" value="UniProtKB-KW"/>
</dbReference>
<evidence type="ECO:0000256" key="3">
    <source>
        <dbReference type="ARBA" id="ARBA00023118"/>
    </source>
</evidence>